<dbReference type="InterPro" id="IPR045831">
    <property type="entry name" value="LIN9_C"/>
</dbReference>
<dbReference type="GO" id="GO:0006351">
    <property type="term" value="P:DNA-templated transcription"/>
    <property type="evidence" value="ECO:0007669"/>
    <property type="project" value="InterPro"/>
</dbReference>
<proteinExistence type="inferred from homology"/>
<feature type="compositionally biased region" description="Basic residues" evidence="4">
    <location>
        <begin position="81"/>
        <end position="117"/>
    </location>
</feature>
<evidence type="ECO:0000256" key="2">
    <source>
        <dbReference type="ARBA" id="ARBA00006732"/>
    </source>
</evidence>
<dbReference type="GO" id="GO:0003677">
    <property type="term" value="F:DNA binding"/>
    <property type="evidence" value="ECO:0007669"/>
    <property type="project" value="TreeGrafter"/>
</dbReference>
<name>A0A7R9YF29_9STRA</name>
<dbReference type="InterPro" id="IPR033471">
    <property type="entry name" value="DIRP"/>
</dbReference>
<dbReference type="GO" id="GO:0051726">
    <property type="term" value="P:regulation of cell cycle"/>
    <property type="evidence" value="ECO:0007669"/>
    <property type="project" value="TreeGrafter"/>
</dbReference>
<feature type="compositionally biased region" description="Basic and acidic residues" evidence="4">
    <location>
        <begin position="125"/>
        <end position="138"/>
    </location>
</feature>
<feature type="region of interest" description="Disordered" evidence="4">
    <location>
        <begin position="372"/>
        <end position="440"/>
    </location>
</feature>
<evidence type="ECO:0000313" key="6">
    <source>
        <dbReference type="EMBL" id="CAD8262251.1"/>
    </source>
</evidence>
<dbReference type="GO" id="GO:0017053">
    <property type="term" value="C:transcription repressor complex"/>
    <property type="evidence" value="ECO:0007669"/>
    <property type="project" value="InterPro"/>
</dbReference>
<sequence>MARYSRDAKMKEEGDGDGGAEEGITALMDAAAALSALGGADNSDDDSQHSKDYESEEEDRGSRRAQPRRSKQSKEADKDKGKAKRTRGGSPKKTKKGSRASPKQKRGSPKAAGKSKGKSAGGSGDKAKARGKPKDKLKPKGKALQASIKDEDKSAHERAGAAYWPISKAADDQPAPLRRHLFALGLALSQLPMRNWVNFEWIYSTLDAEYFKHSDFEEWIQAVSQKQLEGTKFPRQVWSALRSSIGKTRRTSAAFFRDERARLERYRQTVRVTQERAGQAAVRAQAAMAAAMDENSKAPSPQPDPGEVTFAVPTASAFPFHIPARAMVGQTVTIALRSNQSAVLKDSQPLAGPALRAFQDRLCRKIQQAEMEAKNEAKWQSVEGTNEEDSSGRGMTPPKRTRDRSDEYQCHRKRPRKPSRVAYVAGDPKQSPPCPPRDEGLLQKGVVLTADTRRNYYRIQLSRPELGTALVQDADMVVHGPSRYLVYRPRTLPLAGSLAAAGEDSEDMDMGTPADLGDLSANSIEEMNDKKRIHMVRESLKEDCDHSTAQKAIFEGSGQKQLSVEKGMNGADLDPNVAAAAVAAAEATKTRPGAPIAIVAAAAAAAAARAAGLALKERPSVCSGGATDANERSLARLQLMATLLKLLDRKEALLTALSDMNNHAENGTPQEDSVDESFRQQYAWLVVNIEATNRLLDPALHQLRVLSNRDLDQRTALAAAKAAELHAEKTAAAAASAAAKAAAAAMASRSDKSSASRSGADGAEDDGAARAAANAAHAAAVAAAAAAVVTGSGVSGAFAAKLVTDCDKSAALILDKVSGLLAKGNEQPEEDNQMAVESIRGCAALLLVCRACTGDDLGADEINSALRIAMEGVRPRWDSNTDLFEEIRESLSWFKNEILVNGGQM</sequence>
<dbReference type="SMART" id="SM01135">
    <property type="entry name" value="DIRP"/>
    <property type="match status" value="1"/>
</dbReference>
<dbReference type="EMBL" id="HBEA01015400">
    <property type="protein sequence ID" value="CAD8262251.1"/>
    <property type="molecule type" value="Transcribed_RNA"/>
</dbReference>
<comment type="subcellular location">
    <subcellularLocation>
        <location evidence="1">Nucleus</location>
    </subcellularLocation>
</comment>
<feature type="compositionally biased region" description="Low complexity" evidence="4">
    <location>
        <begin position="22"/>
        <end position="41"/>
    </location>
</feature>
<dbReference type="PANTHER" id="PTHR21689:SF2">
    <property type="entry name" value="PROTEIN LIN-9 HOMOLOG"/>
    <property type="match status" value="1"/>
</dbReference>
<feature type="domain" description="DIRP" evidence="5">
    <location>
        <begin position="202"/>
        <end position="284"/>
    </location>
</feature>
<comment type="similarity">
    <text evidence="2">Belongs to the lin-9 family.</text>
</comment>
<keyword evidence="3" id="KW-0539">Nucleus</keyword>
<evidence type="ECO:0000256" key="3">
    <source>
        <dbReference type="ARBA" id="ARBA00023242"/>
    </source>
</evidence>
<dbReference type="PANTHER" id="PTHR21689">
    <property type="entry name" value="LIN-9"/>
    <property type="match status" value="1"/>
</dbReference>
<feature type="region of interest" description="Disordered" evidence="4">
    <location>
        <begin position="1"/>
        <end position="155"/>
    </location>
</feature>
<protein>
    <recommendedName>
        <fullName evidence="5">DIRP domain-containing protein</fullName>
    </recommendedName>
</protein>
<dbReference type="Pfam" id="PF06584">
    <property type="entry name" value="DIRP"/>
    <property type="match status" value="1"/>
</dbReference>
<evidence type="ECO:0000256" key="1">
    <source>
        <dbReference type="ARBA" id="ARBA00004123"/>
    </source>
</evidence>
<gene>
    <name evidence="6" type="ORF">PPYR1160_LOCUS11753</name>
</gene>
<evidence type="ECO:0000256" key="4">
    <source>
        <dbReference type="SAM" id="MobiDB-lite"/>
    </source>
</evidence>
<organism evidence="6">
    <name type="scientific">Pinguiococcus pyrenoidosus</name>
    <dbReference type="NCBI Taxonomy" id="172671"/>
    <lineage>
        <taxon>Eukaryota</taxon>
        <taxon>Sar</taxon>
        <taxon>Stramenopiles</taxon>
        <taxon>Ochrophyta</taxon>
        <taxon>Pinguiophyceae</taxon>
        <taxon>Pinguiochrysidales</taxon>
        <taxon>Pinguiochrysidaceae</taxon>
        <taxon>Pinguiococcus</taxon>
    </lineage>
</organism>
<dbReference type="Pfam" id="PF19438">
    <property type="entry name" value="LIN9_C"/>
    <property type="match status" value="1"/>
</dbReference>
<feature type="compositionally biased region" description="Basic and acidic residues" evidence="4">
    <location>
        <begin position="1"/>
        <end position="13"/>
    </location>
</feature>
<dbReference type="AlphaFoldDB" id="A0A7R9YF29"/>
<accession>A0A7R9YF29</accession>
<dbReference type="GO" id="GO:0005654">
    <property type="term" value="C:nucleoplasm"/>
    <property type="evidence" value="ECO:0007669"/>
    <property type="project" value="TreeGrafter"/>
</dbReference>
<evidence type="ECO:0000259" key="5">
    <source>
        <dbReference type="SMART" id="SM01135"/>
    </source>
</evidence>
<dbReference type="GO" id="GO:0006357">
    <property type="term" value="P:regulation of transcription by RNA polymerase II"/>
    <property type="evidence" value="ECO:0007669"/>
    <property type="project" value="TreeGrafter"/>
</dbReference>
<reference evidence="6" key="1">
    <citation type="submission" date="2021-01" db="EMBL/GenBank/DDBJ databases">
        <authorList>
            <person name="Corre E."/>
            <person name="Pelletier E."/>
            <person name="Niang G."/>
            <person name="Scheremetjew M."/>
            <person name="Finn R."/>
            <person name="Kale V."/>
            <person name="Holt S."/>
            <person name="Cochrane G."/>
            <person name="Meng A."/>
            <person name="Brown T."/>
            <person name="Cohen L."/>
        </authorList>
    </citation>
    <scope>NUCLEOTIDE SEQUENCE</scope>
    <source>
        <strain evidence="6">CCMP2078</strain>
    </source>
</reference>
<dbReference type="InterPro" id="IPR010561">
    <property type="entry name" value="LIN-9/ALY1"/>
</dbReference>